<feature type="transmembrane region" description="Helical" evidence="8">
    <location>
        <begin position="126"/>
        <end position="147"/>
    </location>
</feature>
<feature type="domain" description="Major facilitator superfamily (MFS) profile" evidence="9">
    <location>
        <begin position="32"/>
        <end position="473"/>
    </location>
</feature>
<dbReference type="NCBIfam" id="TIGR00879">
    <property type="entry name" value="SP"/>
    <property type="match status" value="1"/>
</dbReference>
<evidence type="ECO:0000256" key="3">
    <source>
        <dbReference type="ARBA" id="ARBA00022448"/>
    </source>
</evidence>
<feature type="transmembrane region" description="Helical" evidence="8">
    <location>
        <begin position="448"/>
        <end position="469"/>
    </location>
</feature>
<keyword evidence="4 8" id="KW-0812">Transmembrane</keyword>
<evidence type="ECO:0000256" key="6">
    <source>
        <dbReference type="ARBA" id="ARBA00023136"/>
    </source>
</evidence>
<dbReference type="PROSITE" id="PS50850">
    <property type="entry name" value="MFS"/>
    <property type="match status" value="1"/>
</dbReference>
<organism evidence="10 11">
    <name type="scientific">Fusarium duplospermum</name>
    <dbReference type="NCBI Taxonomy" id="1325734"/>
    <lineage>
        <taxon>Eukaryota</taxon>
        <taxon>Fungi</taxon>
        <taxon>Dikarya</taxon>
        <taxon>Ascomycota</taxon>
        <taxon>Pezizomycotina</taxon>
        <taxon>Sordariomycetes</taxon>
        <taxon>Hypocreomycetidae</taxon>
        <taxon>Hypocreales</taxon>
        <taxon>Nectriaceae</taxon>
        <taxon>Fusarium</taxon>
        <taxon>Fusarium solani species complex</taxon>
    </lineage>
</organism>
<dbReference type="InterPro" id="IPR036259">
    <property type="entry name" value="MFS_trans_sf"/>
</dbReference>
<feature type="transmembrane region" description="Helical" evidence="8">
    <location>
        <begin position="159"/>
        <end position="179"/>
    </location>
</feature>
<dbReference type="InterPro" id="IPR050360">
    <property type="entry name" value="MFS_Sugar_Transporters"/>
</dbReference>
<comment type="subcellular location">
    <subcellularLocation>
        <location evidence="1">Membrane</location>
        <topology evidence="1">Multi-pass membrane protein</topology>
    </subcellularLocation>
</comment>
<feature type="transmembrane region" description="Helical" evidence="8">
    <location>
        <begin position="422"/>
        <end position="442"/>
    </location>
</feature>
<dbReference type="EMBL" id="NKCI01000282">
    <property type="protein sequence ID" value="RSL44735.1"/>
    <property type="molecule type" value="Genomic_DNA"/>
</dbReference>
<evidence type="ECO:0000313" key="11">
    <source>
        <dbReference type="Proteomes" id="UP000288168"/>
    </source>
</evidence>
<keyword evidence="11" id="KW-1185">Reference proteome</keyword>
<keyword evidence="6 8" id="KW-0472">Membrane</keyword>
<evidence type="ECO:0000313" key="10">
    <source>
        <dbReference type="EMBL" id="RSL44735.1"/>
    </source>
</evidence>
<dbReference type="Gene3D" id="1.20.1250.20">
    <property type="entry name" value="MFS general substrate transporter like domains"/>
    <property type="match status" value="1"/>
</dbReference>
<name>A0A428NVD9_9HYPO</name>
<evidence type="ECO:0000256" key="5">
    <source>
        <dbReference type="ARBA" id="ARBA00022989"/>
    </source>
</evidence>
<dbReference type="FunFam" id="1.20.1250.20:FF:000134">
    <property type="entry name" value="MFS sugar transporter protein"/>
    <property type="match status" value="1"/>
</dbReference>
<dbReference type="AlphaFoldDB" id="A0A428NVD9"/>
<feature type="transmembrane region" description="Helical" evidence="8">
    <location>
        <begin position="318"/>
        <end position="339"/>
    </location>
</feature>
<dbReference type="Proteomes" id="UP000288168">
    <property type="component" value="Unassembled WGS sequence"/>
</dbReference>
<evidence type="ECO:0000256" key="1">
    <source>
        <dbReference type="ARBA" id="ARBA00004141"/>
    </source>
</evidence>
<dbReference type="SUPFAM" id="SSF103473">
    <property type="entry name" value="MFS general substrate transporter"/>
    <property type="match status" value="1"/>
</dbReference>
<dbReference type="PANTHER" id="PTHR48022">
    <property type="entry name" value="PLASTIDIC GLUCOSE TRANSPORTER 4"/>
    <property type="match status" value="1"/>
</dbReference>
<gene>
    <name evidence="10" type="ORF">CEP54_014555</name>
</gene>
<feature type="transmembrane region" description="Helical" evidence="8">
    <location>
        <begin position="69"/>
        <end position="89"/>
    </location>
</feature>
<dbReference type="OrthoDB" id="6133115at2759"/>
<dbReference type="InterPro" id="IPR003663">
    <property type="entry name" value="Sugar/inositol_transpt"/>
</dbReference>
<keyword evidence="5 8" id="KW-1133">Transmembrane helix</keyword>
<evidence type="ECO:0000256" key="4">
    <source>
        <dbReference type="ARBA" id="ARBA00022692"/>
    </source>
</evidence>
<accession>A0A428NVD9</accession>
<dbReference type="GO" id="GO:0016020">
    <property type="term" value="C:membrane"/>
    <property type="evidence" value="ECO:0007669"/>
    <property type="project" value="UniProtKB-SubCell"/>
</dbReference>
<dbReference type="InterPro" id="IPR020846">
    <property type="entry name" value="MFS_dom"/>
</dbReference>
<feature type="transmembrane region" description="Helical" evidence="8">
    <location>
        <begin position="380"/>
        <end position="401"/>
    </location>
</feature>
<evidence type="ECO:0000259" key="9">
    <source>
        <dbReference type="PROSITE" id="PS50850"/>
    </source>
</evidence>
<evidence type="ECO:0000256" key="8">
    <source>
        <dbReference type="SAM" id="Phobius"/>
    </source>
</evidence>
<dbReference type="PANTHER" id="PTHR48022:SF64">
    <property type="entry name" value="MAJOR FACILITATOR SUPERFAMILY (MFS) PROFILE DOMAIN-CONTAINING PROTEIN"/>
    <property type="match status" value="1"/>
</dbReference>
<feature type="transmembrane region" description="Helical" evidence="8">
    <location>
        <begin position="191"/>
        <end position="211"/>
    </location>
</feature>
<feature type="transmembrane region" description="Helical" evidence="8">
    <location>
        <begin position="284"/>
        <end position="306"/>
    </location>
</feature>
<feature type="transmembrane region" description="Helical" evidence="8">
    <location>
        <begin position="351"/>
        <end position="374"/>
    </location>
</feature>
<comment type="similarity">
    <text evidence="2 7">Belongs to the major facilitator superfamily. Sugar transporter (TC 2.A.1.1) family.</text>
</comment>
<dbReference type="GO" id="GO:0005351">
    <property type="term" value="F:carbohydrate:proton symporter activity"/>
    <property type="evidence" value="ECO:0007669"/>
    <property type="project" value="TreeGrafter"/>
</dbReference>
<dbReference type="InterPro" id="IPR005828">
    <property type="entry name" value="MFS_sugar_transport-like"/>
</dbReference>
<dbReference type="Pfam" id="PF00083">
    <property type="entry name" value="Sugar_tr"/>
    <property type="match status" value="1"/>
</dbReference>
<reference evidence="10 11" key="1">
    <citation type="submission" date="2017-06" db="EMBL/GenBank/DDBJ databases">
        <title>Comparative genomic analysis of Ambrosia Fusariam Clade fungi.</title>
        <authorList>
            <person name="Stajich J.E."/>
            <person name="Carrillo J."/>
            <person name="Kijimoto T."/>
            <person name="Eskalen A."/>
            <person name="O'Donnell K."/>
            <person name="Kasson M."/>
        </authorList>
    </citation>
    <scope>NUCLEOTIDE SEQUENCE [LARGE SCALE GENOMIC DNA]</scope>
    <source>
        <strain evidence="10 11">NRRL62584</strain>
    </source>
</reference>
<proteinExistence type="inferred from homology"/>
<sequence length="514" mass="56343">MDTIDIPRGDLQGNVDAKRWWKYRNLRNLNLLLIIPFLSLFTIGFDGSMMNGLQSIETWRKDFGEPTGATLGLFNAAYPIGGFAAVPFVSVANDRFGRRVGSAFGALVCVIGAVVQAAAFDMATFVVARGILGAGTVLLAASGGSWITEVAHPSHRSTATALFQTGYSLGSIVAAWTTFGTFRINSSAGWRIPSALQGAPALFQFIGFWFVPESPRWLVSKDRNEEALATLAKYHAEGDTSDPIIQFEYNEIQQALSFEKDINTGNFIQNYGEFLRTPGNRKRLFIIVWAAMMTQMSGNAFVSYYLSPILMSVGLTSSLKQTLINATASMFAWVSTLYFATLPDRLGRRTLFLASGACIFICLVAITTGSAVYAQNSSKVAGGVVVAFIYLFSPAYNLGLNGNFGLYTTEILPFHLRMRGQAINQFFQTAFVLLAVYAIPVGLEKMGWKFYTIFIPWVVVEFVVVFFTFPETKGPSLEEIAIIFDGENALGPRDVKKIELERGVGGVEHAEQGR</sequence>
<feature type="transmembrane region" description="Helical" evidence="8">
    <location>
        <begin position="29"/>
        <end position="49"/>
    </location>
</feature>
<feature type="transmembrane region" description="Helical" evidence="8">
    <location>
        <begin position="101"/>
        <end position="120"/>
    </location>
</feature>
<protein>
    <recommendedName>
        <fullName evidence="9">Major facilitator superfamily (MFS) profile domain-containing protein</fullName>
    </recommendedName>
</protein>
<comment type="caution">
    <text evidence="10">The sequence shown here is derived from an EMBL/GenBank/DDBJ whole genome shotgun (WGS) entry which is preliminary data.</text>
</comment>
<evidence type="ECO:0000256" key="7">
    <source>
        <dbReference type="RuleBase" id="RU003346"/>
    </source>
</evidence>
<keyword evidence="3 7" id="KW-0813">Transport</keyword>
<evidence type="ECO:0000256" key="2">
    <source>
        <dbReference type="ARBA" id="ARBA00010992"/>
    </source>
</evidence>